<feature type="transmembrane region" description="Helical" evidence="1">
    <location>
        <begin position="148"/>
        <end position="164"/>
    </location>
</feature>
<dbReference type="EMBL" id="CP081297">
    <property type="protein sequence ID" value="QZD88064.1"/>
    <property type="molecule type" value="Genomic_DNA"/>
</dbReference>
<protein>
    <recommendedName>
        <fullName evidence="4">DUF4149 domain-containing protein</fullName>
    </recommendedName>
</protein>
<feature type="transmembrane region" description="Helical" evidence="1">
    <location>
        <begin position="7"/>
        <end position="30"/>
    </location>
</feature>
<name>A0ABX8ZK49_9SPHN</name>
<reference evidence="2 3" key="1">
    <citation type="submission" date="2021-08" db="EMBL/GenBank/DDBJ databases">
        <title>Comparative Genomics Analysis of the Genus Qipengyuania Reveals Extensive Genetic Diversity and Metabolic Versatility, Including the Description of Fifteen Novel Species.</title>
        <authorList>
            <person name="Liu Y."/>
        </authorList>
    </citation>
    <scope>NUCLEOTIDE SEQUENCE [LARGE SCALE GENOMIC DNA]</scope>
    <source>
        <strain evidence="2 3">1XM2-8</strain>
    </source>
</reference>
<gene>
    <name evidence="2" type="ORF">K3166_05145</name>
</gene>
<evidence type="ECO:0000313" key="3">
    <source>
        <dbReference type="Proteomes" id="UP000824280"/>
    </source>
</evidence>
<evidence type="ECO:0000256" key="1">
    <source>
        <dbReference type="SAM" id="Phobius"/>
    </source>
</evidence>
<evidence type="ECO:0008006" key="4">
    <source>
        <dbReference type="Google" id="ProtNLM"/>
    </source>
</evidence>
<sequence length="172" mass="18423">MSLYRAFLGLWIGGLILFAIVIMLGLPLGVSEVPGGILDHQAAGSAAEVDRIQYVWRSAGLWNQAAIAMIGDLIFIGIYGAGSLLGGLHFRRSTMRPVSILGVLIAIAAAAFLITDYAETIGQFIQLTRFQGDDSLASLAASVRPVKIASWLFTFCGVIACLVIRRKARRTA</sequence>
<keyword evidence="3" id="KW-1185">Reference proteome</keyword>
<keyword evidence="1" id="KW-0472">Membrane</keyword>
<dbReference type="RefSeq" id="WP_221423597.1">
    <property type="nucleotide sequence ID" value="NZ_CP081297.1"/>
</dbReference>
<proteinExistence type="predicted"/>
<feature type="transmembrane region" description="Helical" evidence="1">
    <location>
        <begin position="65"/>
        <end position="86"/>
    </location>
</feature>
<feature type="transmembrane region" description="Helical" evidence="1">
    <location>
        <begin position="98"/>
        <end position="118"/>
    </location>
</feature>
<organism evidence="2 3">
    <name type="scientific">Qipengyuania psychrotolerans</name>
    <dbReference type="NCBI Taxonomy" id="2867238"/>
    <lineage>
        <taxon>Bacteria</taxon>
        <taxon>Pseudomonadati</taxon>
        <taxon>Pseudomonadota</taxon>
        <taxon>Alphaproteobacteria</taxon>
        <taxon>Sphingomonadales</taxon>
        <taxon>Erythrobacteraceae</taxon>
        <taxon>Qipengyuania</taxon>
    </lineage>
</organism>
<keyword evidence="1" id="KW-1133">Transmembrane helix</keyword>
<keyword evidence="1" id="KW-0812">Transmembrane</keyword>
<dbReference type="Proteomes" id="UP000824280">
    <property type="component" value="Chromosome"/>
</dbReference>
<evidence type="ECO:0000313" key="2">
    <source>
        <dbReference type="EMBL" id="QZD88064.1"/>
    </source>
</evidence>
<accession>A0ABX8ZK49</accession>